<evidence type="ECO:0000313" key="2">
    <source>
        <dbReference type="EMBL" id="EUB60423.1"/>
    </source>
</evidence>
<sequence>MIHKNVYFYRSKKYAEARYKYVDNNSAPMVRIDDCVAKIVEPTKEGKYLGQCEFGLSDIGSFDQPECPSQIDFSARGNSNNFYFRANLSCYLINHCRKNYYSNKMHNATISNLFQAIKFANFINIFLSSDQCIKNTLKHSLTAFSGLFSFIKEINNFGKMQFINAKKMVSNIIRFTFTSVTKPRVINEVAKMAKEYSSFKINKSCLFAANSVHMLISRVYFIKWLKSTHSYLSLLIRLSGQEWINYCIHVKKQKQEAAFVGTCKFSANCLYVKMASTAVALSSSYHNLLDKAKHFYKFEYIQRDKENNIITHNSVFSKIMNKIFSNLFQQFNSRFCLLILDLGKAVYSYYKQLVLTSITDKFNIPGSCSLTQSKPILDAEAMHCLHFAIITSGWFLPILATTGHSFQKNYAFKPMFPSKKHVKPYSFFSAKLCIGNLTPNQASTFCTIRSIGICFDFTDCLKMVQTYLEVSQNLVKFVSKKRSLNYLLKVSKLEHNDLLLLGLLRKRFYGPELRFTSFSFDCLILLLIYLMIQTLHFRLDPFKWKIPGGAAFTPDCAVLTLMLAVAEAVKWFQVELWLELKLIDPNKKCSGVLLTQIEFTPTRRGNILTGTIEFKSVFSYSNSVAKKSFLSDVVISKDHTKIPAMLRIYLEELCELSGINCVKIVDFLPVKRRQSSPVS</sequence>
<protein>
    <submittedName>
        <fullName evidence="2">Uncharacterized protein</fullName>
    </submittedName>
</protein>
<keyword evidence="3" id="KW-1185">Reference proteome</keyword>
<dbReference type="AlphaFoldDB" id="W6UH89"/>
<organism evidence="2 3">
    <name type="scientific">Echinococcus granulosus</name>
    <name type="common">Hydatid tapeworm</name>
    <dbReference type="NCBI Taxonomy" id="6210"/>
    <lineage>
        <taxon>Eukaryota</taxon>
        <taxon>Metazoa</taxon>
        <taxon>Spiralia</taxon>
        <taxon>Lophotrochozoa</taxon>
        <taxon>Platyhelminthes</taxon>
        <taxon>Cestoda</taxon>
        <taxon>Eucestoda</taxon>
        <taxon>Cyclophyllidea</taxon>
        <taxon>Taeniidae</taxon>
        <taxon>Echinococcus</taxon>
        <taxon>Echinococcus granulosus group</taxon>
    </lineage>
</organism>
<dbReference type="KEGG" id="egl:EGR_04805"/>
<dbReference type="EMBL" id="APAU02000031">
    <property type="protein sequence ID" value="EUB60423.1"/>
    <property type="molecule type" value="Genomic_DNA"/>
</dbReference>
<dbReference type="GeneID" id="36340520"/>
<keyword evidence="1" id="KW-0472">Membrane</keyword>
<dbReference type="RefSeq" id="XP_024351619.1">
    <property type="nucleotide sequence ID" value="XM_024494054.1"/>
</dbReference>
<comment type="caution">
    <text evidence="2">The sequence shown here is derived from an EMBL/GenBank/DDBJ whole genome shotgun (WGS) entry which is preliminary data.</text>
</comment>
<reference evidence="2 3" key="1">
    <citation type="journal article" date="2013" name="Nat. Genet.">
        <title>The genome of the hydatid tapeworm Echinococcus granulosus.</title>
        <authorList>
            <person name="Zheng H."/>
            <person name="Zhang W."/>
            <person name="Zhang L."/>
            <person name="Zhang Z."/>
            <person name="Li J."/>
            <person name="Lu G."/>
            <person name="Zhu Y."/>
            <person name="Wang Y."/>
            <person name="Huang Y."/>
            <person name="Liu J."/>
            <person name="Kang H."/>
            <person name="Chen J."/>
            <person name="Wang L."/>
            <person name="Chen A."/>
            <person name="Yu S."/>
            <person name="Gao Z."/>
            <person name="Jin L."/>
            <person name="Gu W."/>
            <person name="Wang Z."/>
            <person name="Zhao L."/>
            <person name="Shi B."/>
            <person name="Wen H."/>
            <person name="Lin R."/>
            <person name="Jones M.K."/>
            <person name="Brejova B."/>
            <person name="Vinar T."/>
            <person name="Zhao G."/>
            <person name="McManus D.P."/>
            <person name="Chen Z."/>
            <person name="Zhou Y."/>
            <person name="Wang S."/>
        </authorList>
    </citation>
    <scope>NUCLEOTIDE SEQUENCE [LARGE SCALE GENOMIC DNA]</scope>
</reference>
<evidence type="ECO:0000313" key="3">
    <source>
        <dbReference type="Proteomes" id="UP000019149"/>
    </source>
</evidence>
<accession>W6UH89</accession>
<feature type="transmembrane region" description="Helical" evidence="1">
    <location>
        <begin position="385"/>
        <end position="406"/>
    </location>
</feature>
<proteinExistence type="predicted"/>
<dbReference type="Proteomes" id="UP000019149">
    <property type="component" value="Unassembled WGS sequence"/>
</dbReference>
<gene>
    <name evidence="2" type="ORF">EGR_04805</name>
</gene>
<name>W6UH89_ECHGR</name>
<keyword evidence="1" id="KW-0812">Transmembrane</keyword>
<dbReference type="CTD" id="36340520"/>
<feature type="transmembrane region" description="Helical" evidence="1">
    <location>
        <begin position="513"/>
        <end position="532"/>
    </location>
</feature>
<evidence type="ECO:0000256" key="1">
    <source>
        <dbReference type="SAM" id="Phobius"/>
    </source>
</evidence>
<keyword evidence="1" id="KW-1133">Transmembrane helix</keyword>